<dbReference type="EMBL" id="FQZU01000008">
    <property type="protein sequence ID" value="SHJ50032.1"/>
    <property type="molecule type" value="Genomic_DNA"/>
</dbReference>
<dbReference type="Proteomes" id="UP000183994">
    <property type="component" value="Unassembled WGS sequence"/>
</dbReference>
<protein>
    <submittedName>
        <fullName evidence="3">Uncharacterized protein</fullName>
    </submittedName>
</protein>
<accession>A0A1M6JTT5</accession>
<feature type="transmembrane region" description="Helical" evidence="2">
    <location>
        <begin position="351"/>
        <end position="369"/>
    </location>
</feature>
<proteinExistence type="predicted"/>
<feature type="transmembrane region" description="Helical" evidence="2">
    <location>
        <begin position="321"/>
        <end position="339"/>
    </location>
</feature>
<keyword evidence="2" id="KW-1133">Transmembrane helix</keyword>
<organism evidence="3 4">
    <name type="scientific">Desulfatibacillum alkenivorans DSM 16219</name>
    <dbReference type="NCBI Taxonomy" id="1121393"/>
    <lineage>
        <taxon>Bacteria</taxon>
        <taxon>Pseudomonadati</taxon>
        <taxon>Thermodesulfobacteriota</taxon>
        <taxon>Desulfobacteria</taxon>
        <taxon>Desulfobacterales</taxon>
        <taxon>Desulfatibacillaceae</taxon>
        <taxon>Desulfatibacillum</taxon>
    </lineage>
</organism>
<evidence type="ECO:0000256" key="1">
    <source>
        <dbReference type="SAM" id="MobiDB-lite"/>
    </source>
</evidence>
<evidence type="ECO:0000313" key="4">
    <source>
        <dbReference type="Proteomes" id="UP000183994"/>
    </source>
</evidence>
<evidence type="ECO:0000256" key="2">
    <source>
        <dbReference type="SAM" id="Phobius"/>
    </source>
</evidence>
<sequence>MDESPYKPGEDISSMEPQYNIIFRGKIVSGKDPENARKVLNAIFKQQAPKVLGSMNGGAPYIRKNLTLDQARKFKAVFDKAGAQIQVVKTFKCPDCGHIQKTNSQCEKCMNLKMEFESGPEPDPIDETPAKAAASPKRPKGKGPAPTFSTKKLNQYATYKVVFKGKIQPGFDQETVKNHLANEFKAEVFKVNAPFAGGDDYHQGRLNGIKAEELRERFELAGALVEVIETVKCPMCGKVLDAGENCPDCFEEREPQAIEDAGALDIAPEIAKPQRDNAAFGEGVDDKEELRLEGMVRFRRGVILFSVLFLLHSFIGRERAFAISWIYLLPVPYFLGACYNLAKHKGYSTKFGLLGILSLLGATVMLLLPNKSQGGEHGRFLKKDIVVGSVLAAFLLIFPISAGTGAHKIKSYSGEFEVYREKLIHSDAQEPMDVMVAELESFIDHSFSIQSSMKPRTLEALENAEKMITILEFFFIRLQRLQALQMQTEAGVSPDFTDASLAGLQHRIMTDFKKKTSNERTGVTSHAFQVWLHLTQTSVKMVKDKKIKPFIKCLNESFEVLNDQLAIYMGENFLTPPIHVDQIFNAPNYADFPADYKSVSKEKLEEYVTINVSENGFITFTIKANEEFPSWTAGKTVVFIPTATKKIDFRGRVKYLFKIKRVGGNLQDAFLEKRNVLYEATRQFQLRL</sequence>
<dbReference type="AlphaFoldDB" id="A0A1M6JTT5"/>
<feature type="transmembrane region" description="Helical" evidence="2">
    <location>
        <begin position="385"/>
        <end position="406"/>
    </location>
</feature>
<feature type="region of interest" description="Disordered" evidence="1">
    <location>
        <begin position="117"/>
        <end position="148"/>
    </location>
</feature>
<feature type="compositionally biased region" description="Low complexity" evidence="1">
    <location>
        <begin position="130"/>
        <end position="146"/>
    </location>
</feature>
<name>A0A1M6JTT5_9BACT</name>
<keyword evidence="2" id="KW-0472">Membrane</keyword>
<keyword evidence="2" id="KW-0812">Transmembrane</keyword>
<evidence type="ECO:0000313" key="3">
    <source>
        <dbReference type="EMBL" id="SHJ50032.1"/>
    </source>
</evidence>
<reference evidence="4" key="1">
    <citation type="submission" date="2016-11" db="EMBL/GenBank/DDBJ databases">
        <authorList>
            <person name="Varghese N."/>
            <person name="Submissions S."/>
        </authorList>
    </citation>
    <scope>NUCLEOTIDE SEQUENCE [LARGE SCALE GENOMIC DNA]</scope>
    <source>
        <strain evidence="4">DSM 16219</strain>
    </source>
</reference>
<keyword evidence="4" id="KW-1185">Reference proteome</keyword>
<dbReference type="STRING" id="1121393.SAMN02745216_01768"/>
<gene>
    <name evidence="3" type="ORF">SAMN02745216_01768</name>
</gene>